<gene>
    <name evidence="1" type="ORF">F2Q70_00042897</name>
</gene>
<evidence type="ECO:0000313" key="1">
    <source>
        <dbReference type="EMBL" id="KAF2595151.1"/>
    </source>
</evidence>
<organism evidence="1">
    <name type="scientific">Brassica cretica</name>
    <name type="common">Mustard</name>
    <dbReference type="NCBI Taxonomy" id="69181"/>
    <lineage>
        <taxon>Eukaryota</taxon>
        <taxon>Viridiplantae</taxon>
        <taxon>Streptophyta</taxon>
        <taxon>Embryophyta</taxon>
        <taxon>Tracheophyta</taxon>
        <taxon>Spermatophyta</taxon>
        <taxon>Magnoliopsida</taxon>
        <taxon>eudicotyledons</taxon>
        <taxon>Gunneridae</taxon>
        <taxon>Pentapetalae</taxon>
        <taxon>rosids</taxon>
        <taxon>malvids</taxon>
        <taxon>Brassicales</taxon>
        <taxon>Brassicaceae</taxon>
        <taxon>Brassiceae</taxon>
        <taxon>Brassica</taxon>
    </lineage>
</organism>
<reference evidence="1" key="1">
    <citation type="submission" date="2019-12" db="EMBL/GenBank/DDBJ databases">
        <title>Genome sequencing and annotation of Brassica cretica.</title>
        <authorList>
            <person name="Studholme D.J."/>
            <person name="Sarris P.F."/>
        </authorList>
    </citation>
    <scope>NUCLEOTIDE SEQUENCE</scope>
    <source>
        <strain evidence="1">PFS-102/07</strain>
        <tissue evidence="1">Leaf</tissue>
    </source>
</reference>
<accession>A0A8S9KMP4</accession>
<sequence>MGYLEGVRLHQRGRSWVFWRRRMKEGEKGGGGNMIRPVVGHDNRWCGEAGGKLLTVRRPIAQSRRGSGSSADGHDPGHLLPVDYKLPELTTGGPFTRNNHAVLGHGERWMNWVSASEMRAENGKRRREEDEIDFFINM</sequence>
<dbReference type="EMBL" id="QGKY02000164">
    <property type="protein sequence ID" value="KAF2595151.1"/>
    <property type="molecule type" value="Genomic_DNA"/>
</dbReference>
<name>A0A8S9KMP4_BRACR</name>
<comment type="caution">
    <text evidence="1">The sequence shown here is derived from an EMBL/GenBank/DDBJ whole genome shotgun (WGS) entry which is preliminary data.</text>
</comment>
<protein>
    <submittedName>
        <fullName evidence="1">Uncharacterized protein</fullName>
    </submittedName>
</protein>
<dbReference type="AlphaFoldDB" id="A0A8S9KMP4"/>
<proteinExistence type="predicted"/>